<dbReference type="EMBL" id="JAIQCV010000005">
    <property type="protein sequence ID" value="KAH1097291.1"/>
    <property type="molecule type" value="Genomic_DNA"/>
</dbReference>
<dbReference type="AlphaFoldDB" id="A0A9D3VW39"/>
<evidence type="ECO:0000313" key="1">
    <source>
        <dbReference type="EMBL" id="KAH1097291.1"/>
    </source>
</evidence>
<organism evidence="1 2">
    <name type="scientific">Gossypium stocksii</name>
    <dbReference type="NCBI Taxonomy" id="47602"/>
    <lineage>
        <taxon>Eukaryota</taxon>
        <taxon>Viridiplantae</taxon>
        <taxon>Streptophyta</taxon>
        <taxon>Embryophyta</taxon>
        <taxon>Tracheophyta</taxon>
        <taxon>Spermatophyta</taxon>
        <taxon>Magnoliopsida</taxon>
        <taxon>eudicotyledons</taxon>
        <taxon>Gunneridae</taxon>
        <taxon>Pentapetalae</taxon>
        <taxon>rosids</taxon>
        <taxon>malvids</taxon>
        <taxon>Malvales</taxon>
        <taxon>Malvaceae</taxon>
        <taxon>Malvoideae</taxon>
        <taxon>Gossypium</taxon>
    </lineage>
</organism>
<dbReference type="Proteomes" id="UP000828251">
    <property type="component" value="Unassembled WGS sequence"/>
</dbReference>
<proteinExistence type="predicted"/>
<protein>
    <submittedName>
        <fullName evidence="1">Uncharacterized protein</fullName>
    </submittedName>
</protein>
<reference evidence="1 2" key="1">
    <citation type="journal article" date="2021" name="Plant Biotechnol. J.">
        <title>Multi-omics assisted identification of the key and species-specific regulatory components of drought-tolerant mechanisms in Gossypium stocksii.</title>
        <authorList>
            <person name="Yu D."/>
            <person name="Ke L."/>
            <person name="Zhang D."/>
            <person name="Wu Y."/>
            <person name="Sun Y."/>
            <person name="Mei J."/>
            <person name="Sun J."/>
            <person name="Sun Y."/>
        </authorList>
    </citation>
    <scope>NUCLEOTIDE SEQUENCE [LARGE SCALE GENOMIC DNA]</scope>
    <source>
        <strain evidence="2">cv. E1</strain>
        <tissue evidence="1">Leaf</tissue>
    </source>
</reference>
<keyword evidence="2" id="KW-1185">Reference proteome</keyword>
<evidence type="ECO:0000313" key="2">
    <source>
        <dbReference type="Proteomes" id="UP000828251"/>
    </source>
</evidence>
<feature type="non-terminal residue" evidence="1">
    <location>
        <position position="68"/>
    </location>
</feature>
<name>A0A9D3VW39_9ROSI</name>
<sequence length="68" mass="7644">MTMVLTVIERVAFSPKFKQHRVSTVRDFPLGCGRVTTSNFGLSRQIAVDQSSQGKFRRSGILSTLRDQ</sequence>
<accession>A0A9D3VW39</accession>
<comment type="caution">
    <text evidence="1">The sequence shown here is derived from an EMBL/GenBank/DDBJ whole genome shotgun (WGS) entry which is preliminary data.</text>
</comment>
<gene>
    <name evidence="1" type="ORF">J1N35_014212</name>
</gene>